<comment type="caution">
    <text evidence="6">The sequence shown here is derived from an EMBL/GenBank/DDBJ whole genome shotgun (WGS) entry which is preliminary data.</text>
</comment>
<dbReference type="Proteomes" id="UP000231056">
    <property type="component" value="Unassembled WGS sequence"/>
</dbReference>
<dbReference type="InterPro" id="IPR036265">
    <property type="entry name" value="HIT-like_sf"/>
</dbReference>
<dbReference type="EMBL" id="PCVM01000071">
    <property type="protein sequence ID" value="PIQ73333.1"/>
    <property type="molecule type" value="Genomic_DNA"/>
</dbReference>
<gene>
    <name evidence="6" type="ORF">COV58_03050</name>
</gene>
<feature type="non-terminal residue" evidence="6">
    <location>
        <position position="1"/>
    </location>
</feature>
<proteinExistence type="predicted"/>
<dbReference type="Gene3D" id="3.30.428.10">
    <property type="entry name" value="HIT-like"/>
    <property type="match status" value="3"/>
</dbReference>
<evidence type="ECO:0000256" key="2">
    <source>
        <dbReference type="ARBA" id="ARBA00022695"/>
    </source>
</evidence>
<evidence type="ECO:0000256" key="1">
    <source>
        <dbReference type="ARBA" id="ARBA00022679"/>
    </source>
</evidence>
<dbReference type="SUPFAM" id="SSF54197">
    <property type="entry name" value="HIT-like"/>
    <property type="match status" value="2"/>
</dbReference>
<dbReference type="Pfam" id="PF01087">
    <property type="entry name" value="GalP_UDP_transf"/>
    <property type="match status" value="1"/>
</dbReference>
<keyword evidence="3" id="KW-0119">Carbohydrate metabolism</keyword>
<accession>A0A2M6ITV1</accession>
<organism evidence="6 7">
    <name type="scientific">Candidatus Roizmanbacteria bacterium CG11_big_fil_rev_8_21_14_0_20_36_8</name>
    <dbReference type="NCBI Taxonomy" id="1974856"/>
    <lineage>
        <taxon>Bacteria</taxon>
        <taxon>Candidatus Roizmaniibacteriota</taxon>
    </lineage>
</organism>
<keyword evidence="1" id="KW-0808">Transferase</keyword>
<evidence type="ECO:0000259" key="5">
    <source>
        <dbReference type="Pfam" id="PF01087"/>
    </source>
</evidence>
<name>A0A2M6ITV1_9BACT</name>
<dbReference type="AlphaFoldDB" id="A0A2M6ITV1"/>
<dbReference type="InterPro" id="IPR005849">
    <property type="entry name" value="GalP_Utransf_N"/>
</dbReference>
<evidence type="ECO:0000313" key="6">
    <source>
        <dbReference type="EMBL" id="PIQ73333.1"/>
    </source>
</evidence>
<feature type="domain" description="Galactose-1-phosphate uridyl transferase N-terminal" evidence="5">
    <location>
        <begin position="86"/>
        <end position="146"/>
    </location>
</feature>
<protein>
    <recommendedName>
        <fullName evidence="5">Galactose-1-phosphate uridyl transferase N-terminal domain-containing protein</fullName>
    </recommendedName>
</protein>
<dbReference type="GO" id="GO:0006012">
    <property type="term" value="P:galactose metabolic process"/>
    <property type="evidence" value="ECO:0007669"/>
    <property type="project" value="InterPro"/>
</dbReference>
<dbReference type="InterPro" id="IPR053177">
    <property type="entry name" value="ADP-glucose_phosphorylase"/>
</dbReference>
<feature type="region of interest" description="Disordered" evidence="4">
    <location>
        <begin position="20"/>
        <end position="39"/>
    </location>
</feature>
<sequence length="310" mass="35721">YMAKYVPDITSDRWVIIADGRDGRPDEESKDSEVDDALSTNKCPFCPGNENMTTEEIYRIGTGTGFDPGWEVRVIPNKYPITDIHEIIIHSPKEEDLHHLTKDHLIKVFQTYRNRYNQHSSKGQVIIFCNRGEHAGASIKHPHSQLVVIPDQINISSLSLETIDNIVEQNEYFNLFCPDFSQWPYEAWLSSARKDSLFGEVTDDEIGTLAEMYIRLMFRLEEIHKTKSKTGHEFSYNFYIYPKKNWYIRIIPRFVYRAGFELGTGLSVNPFDPADAAADLRGEAVVDSCKTQEDEVARLKNKLKEFGIEE</sequence>
<dbReference type="PANTHER" id="PTHR42763:SF2">
    <property type="entry name" value="ADP-GLUCOSE PHOSPHORYLASE"/>
    <property type="match status" value="1"/>
</dbReference>
<dbReference type="GO" id="GO:0008108">
    <property type="term" value="F:UDP-glucose:hexose-1-phosphate uridylyltransferase activity"/>
    <property type="evidence" value="ECO:0007669"/>
    <property type="project" value="InterPro"/>
</dbReference>
<evidence type="ECO:0000313" key="7">
    <source>
        <dbReference type="Proteomes" id="UP000231056"/>
    </source>
</evidence>
<dbReference type="PANTHER" id="PTHR42763">
    <property type="entry name" value="ADP-GLUCOSE PHOSPHORYLASE"/>
    <property type="match status" value="1"/>
</dbReference>
<keyword evidence="2" id="KW-0548">Nucleotidyltransferase</keyword>
<reference evidence="6 7" key="1">
    <citation type="submission" date="2017-09" db="EMBL/GenBank/DDBJ databases">
        <title>Depth-based differentiation of microbial function through sediment-hosted aquifers and enrichment of novel symbionts in the deep terrestrial subsurface.</title>
        <authorList>
            <person name="Probst A.J."/>
            <person name="Ladd B."/>
            <person name="Jarett J.K."/>
            <person name="Geller-Mcgrath D.E."/>
            <person name="Sieber C.M."/>
            <person name="Emerson J.B."/>
            <person name="Anantharaman K."/>
            <person name="Thomas B.C."/>
            <person name="Malmstrom R."/>
            <person name="Stieglmeier M."/>
            <person name="Klingl A."/>
            <person name="Woyke T."/>
            <person name="Ryan C.M."/>
            <person name="Banfield J.F."/>
        </authorList>
    </citation>
    <scope>NUCLEOTIDE SEQUENCE [LARGE SCALE GENOMIC DNA]</scope>
    <source>
        <strain evidence="6">CG11_big_fil_rev_8_21_14_0_20_36_8</strain>
    </source>
</reference>
<evidence type="ECO:0000256" key="3">
    <source>
        <dbReference type="ARBA" id="ARBA00023277"/>
    </source>
</evidence>
<evidence type="ECO:0000256" key="4">
    <source>
        <dbReference type="SAM" id="MobiDB-lite"/>
    </source>
</evidence>